<dbReference type="PANTHER" id="PTHR13794">
    <property type="entry name" value="ENOLASE SUPERFAMILY, MANDELATE RACEMASE"/>
    <property type="match status" value="1"/>
</dbReference>
<accession>A0ABS4XJ54</accession>
<proteinExistence type="predicted"/>
<evidence type="ECO:0000259" key="7">
    <source>
        <dbReference type="SMART" id="SM00922"/>
    </source>
</evidence>
<keyword evidence="5" id="KW-0460">Magnesium</keyword>
<keyword evidence="9" id="KW-1185">Reference proteome</keyword>
<dbReference type="InterPro" id="IPR013342">
    <property type="entry name" value="Mandelate_racemase_C"/>
</dbReference>
<dbReference type="Gene3D" id="3.20.20.120">
    <property type="entry name" value="Enolase-like C-terminal domain"/>
    <property type="match status" value="1"/>
</dbReference>
<dbReference type="Pfam" id="PF13378">
    <property type="entry name" value="MR_MLE_C"/>
    <property type="match status" value="1"/>
</dbReference>
<dbReference type="GO" id="GO:0050023">
    <property type="term" value="F:L-fuconate dehydratase activity"/>
    <property type="evidence" value="ECO:0007669"/>
    <property type="project" value="UniProtKB-EC"/>
</dbReference>
<dbReference type="Gene3D" id="3.30.390.10">
    <property type="entry name" value="Enolase-like, N-terminal domain"/>
    <property type="match status" value="1"/>
</dbReference>
<dbReference type="EMBL" id="JAGIOF010000004">
    <property type="protein sequence ID" value="MBP2388482.1"/>
    <property type="molecule type" value="Genomic_DNA"/>
</dbReference>
<evidence type="ECO:0000256" key="4">
    <source>
        <dbReference type="ARBA" id="ARBA00022723"/>
    </source>
</evidence>
<dbReference type="SUPFAM" id="SSF54826">
    <property type="entry name" value="Enolase N-terminal domain-like"/>
    <property type="match status" value="1"/>
</dbReference>
<evidence type="ECO:0000313" key="8">
    <source>
        <dbReference type="EMBL" id="MBP2388482.1"/>
    </source>
</evidence>
<keyword evidence="4" id="KW-0479">Metal-binding</keyword>
<dbReference type="InterPro" id="IPR036849">
    <property type="entry name" value="Enolase-like_C_sf"/>
</dbReference>
<dbReference type="Pfam" id="PF02746">
    <property type="entry name" value="MR_MLE_N"/>
    <property type="match status" value="1"/>
</dbReference>
<sequence length="451" mass="49002">MSTITALSTTDVRFPTSRELDGSDAMNTDPDYSAAYVVLETDAQDGLEGHGFVFTIGRGNDVQAAAIQALAPFLVGRNVEKLLGNMGTTWRWLVHDSQLRWLGPEKGVMHMAIGAVVNALWDLKAKREGKPLWALLASMSPEELVDLVDFRYLSDALTREDALEILGRALPGRAARTEELLAKGYPAYTTTPGWLGYSDEKLSRLAAEAVKDGFTQIKLKVGADLADDIRRLRTARSVVGPDIKIAVDANQRWDVAEAIEWMSHLAEFDIAWIEEPTSPDDILGHAAIARGVHPIPVATGEHCQNRVLFKQFLQADALQVLQIDAARVAGVNENIAILLLAAKFGVRVCPHAGGVGLCEAVQHLSMFDFVAVSGTTEERYIEFVDHLHEHFVEPINVHSGAYWPPSVPGAGTQMIAQTLADFEFPNGVEWANDLALSGALSMNGNAGTTEA</sequence>
<dbReference type="SFLD" id="SFLDG00179">
    <property type="entry name" value="mandelate_racemase"/>
    <property type="match status" value="1"/>
</dbReference>
<evidence type="ECO:0000256" key="2">
    <source>
        <dbReference type="ARBA" id="ARBA00001946"/>
    </source>
</evidence>
<dbReference type="InterPro" id="IPR046945">
    <property type="entry name" value="RHMD-like"/>
</dbReference>
<evidence type="ECO:0000256" key="3">
    <source>
        <dbReference type="ARBA" id="ARBA00013142"/>
    </source>
</evidence>
<keyword evidence="6 8" id="KW-0456">Lyase</keyword>
<dbReference type="InterPro" id="IPR034610">
    <property type="entry name" value="L-fuconate_dehydratase"/>
</dbReference>
<dbReference type="SFLD" id="SFLDS00001">
    <property type="entry name" value="Enolase"/>
    <property type="match status" value="1"/>
</dbReference>
<dbReference type="SMART" id="SM00922">
    <property type="entry name" value="MR_MLE"/>
    <property type="match status" value="1"/>
</dbReference>
<dbReference type="PANTHER" id="PTHR13794:SF58">
    <property type="entry name" value="MITOCHONDRIAL ENOLASE SUPERFAMILY MEMBER 1"/>
    <property type="match status" value="1"/>
</dbReference>
<evidence type="ECO:0000256" key="1">
    <source>
        <dbReference type="ARBA" id="ARBA00001737"/>
    </source>
</evidence>
<evidence type="ECO:0000256" key="6">
    <source>
        <dbReference type="ARBA" id="ARBA00023239"/>
    </source>
</evidence>
<dbReference type="SUPFAM" id="SSF51604">
    <property type="entry name" value="Enolase C-terminal domain-like"/>
    <property type="match status" value="1"/>
</dbReference>
<dbReference type="InterPro" id="IPR029065">
    <property type="entry name" value="Enolase_C-like"/>
</dbReference>
<protein>
    <recommendedName>
        <fullName evidence="3">L-fuconate dehydratase</fullName>
        <ecNumber evidence="3">4.2.1.68</ecNumber>
    </recommendedName>
</protein>
<dbReference type="InterPro" id="IPR013341">
    <property type="entry name" value="Mandelate_racemase_N_dom"/>
</dbReference>
<dbReference type="InterPro" id="IPR029017">
    <property type="entry name" value="Enolase-like_N"/>
</dbReference>
<comment type="catalytic activity">
    <reaction evidence="1">
        <text>L-fuconate = 2-dehydro-3-deoxy-L-fuconate + H2O</text>
        <dbReference type="Rhea" id="RHEA:22772"/>
        <dbReference type="ChEBI" id="CHEBI:15377"/>
        <dbReference type="ChEBI" id="CHEBI:21291"/>
        <dbReference type="ChEBI" id="CHEBI:37448"/>
        <dbReference type="EC" id="4.2.1.68"/>
    </reaction>
</comment>
<dbReference type="PROSITE" id="PS00909">
    <property type="entry name" value="MR_MLE_2"/>
    <property type="match status" value="1"/>
</dbReference>
<dbReference type="CDD" id="cd03324">
    <property type="entry name" value="rTSbeta_L-fuconate_dehydratase"/>
    <property type="match status" value="1"/>
</dbReference>
<organism evidence="8 9">
    <name type="scientific">Paeniglutamicibacter kerguelensis</name>
    <dbReference type="NCBI Taxonomy" id="254788"/>
    <lineage>
        <taxon>Bacteria</taxon>
        <taxon>Bacillati</taxon>
        <taxon>Actinomycetota</taxon>
        <taxon>Actinomycetes</taxon>
        <taxon>Micrococcales</taxon>
        <taxon>Micrococcaceae</taxon>
        <taxon>Paeniglutamicibacter</taxon>
    </lineage>
</organism>
<dbReference type="SFLD" id="SFLDF00111">
    <property type="entry name" value="L-fuconate_dehydratase"/>
    <property type="match status" value="1"/>
</dbReference>
<name>A0ABS4XJ54_9MICC</name>
<comment type="cofactor">
    <cofactor evidence="2">
        <name>Mg(2+)</name>
        <dbReference type="ChEBI" id="CHEBI:18420"/>
    </cofactor>
</comment>
<evidence type="ECO:0000313" key="9">
    <source>
        <dbReference type="Proteomes" id="UP001296993"/>
    </source>
</evidence>
<dbReference type="InterPro" id="IPR018110">
    <property type="entry name" value="Mandel_Rmase/mucon_lact_enz_CS"/>
</dbReference>
<feature type="domain" description="Mandelate racemase/muconate lactonizing enzyme C-terminal" evidence="7">
    <location>
        <begin position="199"/>
        <end position="295"/>
    </location>
</feature>
<dbReference type="Proteomes" id="UP001296993">
    <property type="component" value="Unassembled WGS sequence"/>
</dbReference>
<dbReference type="EC" id="4.2.1.68" evidence="3"/>
<dbReference type="RefSeq" id="WP_210002127.1">
    <property type="nucleotide sequence ID" value="NZ_BAAAJY010000004.1"/>
</dbReference>
<comment type="caution">
    <text evidence="8">The sequence shown here is derived from an EMBL/GenBank/DDBJ whole genome shotgun (WGS) entry which is preliminary data.</text>
</comment>
<gene>
    <name evidence="8" type="ORF">JOF47_004055</name>
</gene>
<reference evidence="8 9" key="1">
    <citation type="submission" date="2021-03" db="EMBL/GenBank/DDBJ databases">
        <title>Sequencing the genomes of 1000 actinobacteria strains.</title>
        <authorList>
            <person name="Klenk H.-P."/>
        </authorList>
    </citation>
    <scope>NUCLEOTIDE SEQUENCE [LARGE SCALE GENOMIC DNA]</scope>
    <source>
        <strain evidence="8 9">DSM 15797</strain>
    </source>
</reference>
<evidence type="ECO:0000256" key="5">
    <source>
        <dbReference type="ARBA" id="ARBA00022842"/>
    </source>
</evidence>